<dbReference type="SMART" id="SM00382">
    <property type="entry name" value="AAA"/>
    <property type="match status" value="1"/>
</dbReference>
<gene>
    <name evidence="8" type="ORF">FOZ76_22460</name>
</gene>
<dbReference type="InterPro" id="IPR003593">
    <property type="entry name" value="AAA+_ATPase"/>
</dbReference>
<evidence type="ECO:0000256" key="5">
    <source>
        <dbReference type="ARBA" id="ARBA00022840"/>
    </source>
</evidence>
<protein>
    <submittedName>
        <fullName evidence="8">ABC transporter ATP-binding protein</fullName>
    </submittedName>
</protein>
<dbReference type="Pfam" id="PF00005">
    <property type="entry name" value="ABC_tran"/>
    <property type="match status" value="1"/>
</dbReference>
<keyword evidence="3" id="KW-1003">Cell membrane</keyword>
<name>A0A556ACH9_9BURK</name>
<dbReference type="OrthoDB" id="9775250at2"/>
<dbReference type="EMBL" id="VLTJ01000039">
    <property type="protein sequence ID" value="TSH90573.1"/>
    <property type="molecule type" value="Genomic_DNA"/>
</dbReference>
<evidence type="ECO:0000313" key="9">
    <source>
        <dbReference type="Proteomes" id="UP000318405"/>
    </source>
</evidence>
<sequence length="233" mass="24656">MLLSLRQVEAGYGPAKVLHGISLDVGEGEVVCLLGGNGAGKSTTLMTILGLLRPRAGTIEFRGSPIGGRATVDIVRSGVAIVPEGRRIFGSLTVEENLQIGAAIRGHGRADPRAIDAVMGMFPEIQDRMQQLAGTMSGGQQQMLAIARALVTQPRLVLMDEPSMGLSPVLGERVFEIIERIRAQGVSVLLVEQNAYATLGVASRGYVLQSGEIVLEGSADALRDSPLVRQAYL</sequence>
<evidence type="ECO:0000256" key="4">
    <source>
        <dbReference type="ARBA" id="ARBA00022741"/>
    </source>
</evidence>
<dbReference type="Gene3D" id="3.40.50.300">
    <property type="entry name" value="P-loop containing nucleotide triphosphate hydrolases"/>
    <property type="match status" value="1"/>
</dbReference>
<keyword evidence="2" id="KW-0813">Transport</keyword>
<dbReference type="InterPro" id="IPR017871">
    <property type="entry name" value="ABC_transporter-like_CS"/>
</dbReference>
<comment type="caution">
    <text evidence="8">The sequence shown here is derived from an EMBL/GenBank/DDBJ whole genome shotgun (WGS) entry which is preliminary data.</text>
</comment>
<evidence type="ECO:0000313" key="8">
    <source>
        <dbReference type="EMBL" id="TSH90573.1"/>
    </source>
</evidence>
<dbReference type="PANTHER" id="PTHR43820">
    <property type="entry name" value="HIGH-AFFINITY BRANCHED-CHAIN AMINO ACID TRANSPORT ATP-BINDING PROTEIN LIVF"/>
    <property type="match status" value="1"/>
</dbReference>
<proteinExistence type="inferred from homology"/>
<comment type="similarity">
    <text evidence="1">Belongs to the ABC transporter superfamily.</text>
</comment>
<dbReference type="GO" id="GO:0015807">
    <property type="term" value="P:L-amino acid transport"/>
    <property type="evidence" value="ECO:0007669"/>
    <property type="project" value="TreeGrafter"/>
</dbReference>
<evidence type="ECO:0000256" key="3">
    <source>
        <dbReference type="ARBA" id="ARBA00022475"/>
    </source>
</evidence>
<keyword evidence="4" id="KW-0547">Nucleotide-binding</keyword>
<dbReference type="InterPro" id="IPR003439">
    <property type="entry name" value="ABC_transporter-like_ATP-bd"/>
</dbReference>
<dbReference type="GO" id="GO:0015658">
    <property type="term" value="F:branched-chain amino acid transmembrane transporter activity"/>
    <property type="evidence" value="ECO:0007669"/>
    <property type="project" value="TreeGrafter"/>
</dbReference>
<evidence type="ECO:0000256" key="2">
    <source>
        <dbReference type="ARBA" id="ARBA00022448"/>
    </source>
</evidence>
<organism evidence="8 9">
    <name type="scientific">Verticiella sediminum</name>
    <dbReference type="NCBI Taxonomy" id="1247510"/>
    <lineage>
        <taxon>Bacteria</taxon>
        <taxon>Pseudomonadati</taxon>
        <taxon>Pseudomonadota</taxon>
        <taxon>Betaproteobacteria</taxon>
        <taxon>Burkholderiales</taxon>
        <taxon>Alcaligenaceae</taxon>
        <taxon>Verticiella</taxon>
    </lineage>
</organism>
<evidence type="ECO:0000259" key="7">
    <source>
        <dbReference type="PROSITE" id="PS50893"/>
    </source>
</evidence>
<evidence type="ECO:0000256" key="6">
    <source>
        <dbReference type="ARBA" id="ARBA00022970"/>
    </source>
</evidence>
<dbReference type="Proteomes" id="UP000318405">
    <property type="component" value="Unassembled WGS sequence"/>
</dbReference>
<dbReference type="GO" id="GO:0005524">
    <property type="term" value="F:ATP binding"/>
    <property type="evidence" value="ECO:0007669"/>
    <property type="project" value="UniProtKB-KW"/>
</dbReference>
<keyword evidence="6" id="KW-0029">Amino-acid transport</keyword>
<dbReference type="GO" id="GO:0016887">
    <property type="term" value="F:ATP hydrolysis activity"/>
    <property type="evidence" value="ECO:0007669"/>
    <property type="project" value="InterPro"/>
</dbReference>
<dbReference type="AlphaFoldDB" id="A0A556ACH9"/>
<dbReference type="RefSeq" id="WP_143950490.1">
    <property type="nucleotide sequence ID" value="NZ_BAABMB010000003.1"/>
</dbReference>
<dbReference type="PROSITE" id="PS00211">
    <property type="entry name" value="ABC_TRANSPORTER_1"/>
    <property type="match status" value="1"/>
</dbReference>
<accession>A0A556ACH9</accession>
<dbReference type="PANTHER" id="PTHR43820:SF4">
    <property type="entry name" value="HIGH-AFFINITY BRANCHED-CHAIN AMINO ACID TRANSPORT ATP-BINDING PROTEIN LIVF"/>
    <property type="match status" value="1"/>
</dbReference>
<evidence type="ECO:0000256" key="1">
    <source>
        <dbReference type="ARBA" id="ARBA00005417"/>
    </source>
</evidence>
<dbReference type="InterPro" id="IPR052156">
    <property type="entry name" value="BCAA_Transport_ATP-bd_LivF"/>
</dbReference>
<dbReference type="CDD" id="cd03224">
    <property type="entry name" value="ABC_TM1139_LivF_branched"/>
    <property type="match status" value="1"/>
</dbReference>
<dbReference type="SUPFAM" id="SSF52540">
    <property type="entry name" value="P-loop containing nucleoside triphosphate hydrolases"/>
    <property type="match status" value="1"/>
</dbReference>
<keyword evidence="3" id="KW-0472">Membrane</keyword>
<keyword evidence="9" id="KW-1185">Reference proteome</keyword>
<feature type="domain" description="ABC transporter" evidence="7">
    <location>
        <begin position="3"/>
        <end position="233"/>
    </location>
</feature>
<dbReference type="InterPro" id="IPR027417">
    <property type="entry name" value="P-loop_NTPase"/>
</dbReference>
<keyword evidence="5 8" id="KW-0067">ATP-binding</keyword>
<dbReference type="PROSITE" id="PS50893">
    <property type="entry name" value="ABC_TRANSPORTER_2"/>
    <property type="match status" value="1"/>
</dbReference>
<reference evidence="8 9" key="1">
    <citation type="submission" date="2019-07" db="EMBL/GenBank/DDBJ databases">
        <title>Qingshengfaniella alkalisoli gen. nov., sp. nov., isolated from saline soil.</title>
        <authorList>
            <person name="Xu L."/>
            <person name="Huang X.-X."/>
            <person name="Sun J.-Q."/>
        </authorList>
    </citation>
    <scope>NUCLEOTIDE SEQUENCE [LARGE SCALE GENOMIC DNA]</scope>
    <source>
        <strain evidence="8 9">DSM 27279</strain>
    </source>
</reference>